<evidence type="ECO:0000256" key="2">
    <source>
        <dbReference type="ARBA" id="ARBA00022692"/>
    </source>
</evidence>
<dbReference type="Proteomes" id="UP000285060">
    <property type="component" value="Unassembled WGS sequence"/>
</dbReference>
<evidence type="ECO:0000256" key="3">
    <source>
        <dbReference type="ARBA" id="ARBA00022989"/>
    </source>
</evidence>
<evidence type="ECO:0000256" key="5">
    <source>
        <dbReference type="SAM" id="Phobius"/>
    </source>
</evidence>
<feature type="transmembrane region" description="Helical" evidence="5">
    <location>
        <begin position="261"/>
        <end position="281"/>
    </location>
</feature>
<keyword evidence="4 5" id="KW-0472">Membrane</keyword>
<sequence>MVPWIFAVNCGIFLASVFVGCHVFASHAHDVFNAPAQIVSIRLVFIFILTAASFFLQFLSTEISSPMSPEAIVHDMVEEVVTGVVEAIMLLSFFFLLVVHVGGSDRAIELFSQFHSMRNRAPTMVVFTPPATSPSLQSKTGNEDGTDAAAQRGPVEYMQYRKVIFAFVVVRPIVSIAMVVNRYYDNWQVRLALASINILITVSAVVAILLTIRRLFSAIDSRFNVLGKFFVVKGLLLVRSFQWAAYCLLFTDHDDLYMLRAYYTLCSVECLFFCVVFAVTFRPATFRRIESFPGMTLMGVWDVAMHPIPAPRDVDDGLKKPARMQCVQV</sequence>
<feature type="transmembrane region" description="Helical" evidence="5">
    <location>
        <begin position="39"/>
        <end position="60"/>
    </location>
</feature>
<evidence type="ECO:0000313" key="7">
    <source>
        <dbReference type="Proteomes" id="UP000285060"/>
    </source>
</evidence>
<dbReference type="EMBL" id="QUSY01001521">
    <property type="protein sequence ID" value="RHY24699.1"/>
    <property type="molecule type" value="Genomic_DNA"/>
</dbReference>
<feature type="transmembrane region" description="Helical" evidence="5">
    <location>
        <begin position="6"/>
        <end position="27"/>
    </location>
</feature>
<comment type="subcellular location">
    <subcellularLocation>
        <location evidence="1">Membrane</location>
        <topology evidence="1">Multi-pass membrane protein</topology>
    </subcellularLocation>
</comment>
<proteinExistence type="predicted"/>
<dbReference type="VEuPathDB" id="FungiDB:H310_09099"/>
<organism evidence="6 7">
    <name type="scientific">Aphanomyces invadans</name>
    <dbReference type="NCBI Taxonomy" id="157072"/>
    <lineage>
        <taxon>Eukaryota</taxon>
        <taxon>Sar</taxon>
        <taxon>Stramenopiles</taxon>
        <taxon>Oomycota</taxon>
        <taxon>Saprolegniomycetes</taxon>
        <taxon>Saprolegniales</taxon>
        <taxon>Verrucalvaceae</taxon>
        <taxon>Aphanomyces</taxon>
    </lineage>
</organism>
<name>A0A418AKA8_9STRA</name>
<dbReference type="InterPro" id="IPR005178">
    <property type="entry name" value="Ostalpha/TMEM184C"/>
</dbReference>
<dbReference type="GO" id="GO:0016020">
    <property type="term" value="C:membrane"/>
    <property type="evidence" value="ECO:0007669"/>
    <property type="project" value="UniProtKB-SubCell"/>
</dbReference>
<keyword evidence="2 5" id="KW-0812">Transmembrane</keyword>
<keyword evidence="7" id="KW-1185">Reference proteome</keyword>
<evidence type="ECO:0000256" key="4">
    <source>
        <dbReference type="ARBA" id="ARBA00023136"/>
    </source>
</evidence>
<feature type="transmembrane region" description="Helical" evidence="5">
    <location>
        <begin position="223"/>
        <end position="241"/>
    </location>
</feature>
<dbReference type="AlphaFoldDB" id="A0A418AKA8"/>
<evidence type="ECO:0000313" key="6">
    <source>
        <dbReference type="EMBL" id="RHY24699.1"/>
    </source>
</evidence>
<keyword evidence="3 5" id="KW-1133">Transmembrane helix</keyword>
<comment type="caution">
    <text evidence="6">The sequence shown here is derived from an EMBL/GenBank/DDBJ whole genome shotgun (WGS) entry which is preliminary data.</text>
</comment>
<dbReference type="Pfam" id="PF03619">
    <property type="entry name" value="Solute_trans_a"/>
    <property type="match status" value="1"/>
</dbReference>
<reference evidence="6 7" key="1">
    <citation type="submission" date="2018-08" db="EMBL/GenBank/DDBJ databases">
        <title>Aphanomyces genome sequencing and annotation.</title>
        <authorList>
            <person name="Minardi D."/>
            <person name="Oidtmann B."/>
            <person name="Van Der Giezen M."/>
            <person name="Studholme D.J."/>
        </authorList>
    </citation>
    <scope>NUCLEOTIDE SEQUENCE [LARGE SCALE GENOMIC DNA]</scope>
    <source>
        <strain evidence="6 7">NJM0002</strain>
    </source>
</reference>
<protein>
    <recommendedName>
        <fullName evidence="8">THH1/TOM1/TOM3 domain-containing protein</fullName>
    </recommendedName>
</protein>
<evidence type="ECO:0008006" key="8">
    <source>
        <dbReference type="Google" id="ProtNLM"/>
    </source>
</evidence>
<evidence type="ECO:0000256" key="1">
    <source>
        <dbReference type="ARBA" id="ARBA00004141"/>
    </source>
</evidence>
<feature type="transmembrane region" description="Helical" evidence="5">
    <location>
        <begin position="190"/>
        <end position="211"/>
    </location>
</feature>
<gene>
    <name evidence="6" type="ORF">DYB32_008726</name>
</gene>
<feature type="transmembrane region" description="Helical" evidence="5">
    <location>
        <begin position="80"/>
        <end position="99"/>
    </location>
</feature>
<accession>A0A418AKA8</accession>
<feature type="transmembrane region" description="Helical" evidence="5">
    <location>
        <begin position="163"/>
        <end position="184"/>
    </location>
</feature>